<sequence>MFIKSFGIYHELADSSQDLKKIIAEKQAIQGDKLSALRRARLRDKNMVSREDRSVMNDISVISLNSVHDMIMNHEHQYGHSREDVKKCLSDAMMFSACDGPEDMPDELDFTLKIYEQEAEESAVWANLHQIKKLANPLDVLRLLTTNALYQIGKFLNSHNEGYPIQVASISSLAAIDIARTYARSDGEQAECLVAAAGDMNSMEYVPYWLKMGKIKTSDNDDGIVPVWGGASLHLSYEADDSLGEIIKTQLKYLPKSSFDRDDWKMIAEDISASGVKPDVFVTYTNGVKQQNEFELSAFNEVFGSIETRNYKSLIGYSGKSHTILDISCVFCDDSIPSGSVVCVSSAGLNYGLGYILLRKL</sequence>
<dbReference type="RefSeq" id="WP_087482402.1">
    <property type="nucleotide sequence ID" value="NZ_AP024883.1"/>
</dbReference>
<evidence type="ECO:0000313" key="3">
    <source>
        <dbReference type="Proteomes" id="UP000196125"/>
    </source>
</evidence>
<accession>A0A1Y6IXI3</accession>
<name>A0A1Y6IXI3_9VIBR</name>
<dbReference type="EMBL" id="FXXI01000009">
    <property type="protein sequence ID" value="SMS02395.1"/>
    <property type="molecule type" value="Genomic_DNA"/>
</dbReference>
<reference evidence="1 4" key="2">
    <citation type="submission" date="2023-11" db="EMBL/GenBank/DDBJ databases">
        <title>Plant-associative lifestyle of Vibrio porteresiae and its evolutionary dynamics.</title>
        <authorList>
            <person name="Rameshkumar N."/>
            <person name="Kirti K."/>
        </authorList>
    </citation>
    <scope>NUCLEOTIDE SEQUENCE [LARGE SCALE GENOMIC DNA]</scope>
    <source>
        <strain evidence="1 4">MSSRF38</strain>
    </source>
</reference>
<dbReference type="Proteomes" id="UP001283366">
    <property type="component" value="Unassembled WGS sequence"/>
</dbReference>
<dbReference type="EMBL" id="JAWRCO010000001">
    <property type="protein sequence ID" value="MDW6002906.1"/>
    <property type="molecule type" value="Genomic_DNA"/>
</dbReference>
<evidence type="ECO:0000313" key="2">
    <source>
        <dbReference type="EMBL" id="SMS02395.1"/>
    </source>
</evidence>
<dbReference type="AlphaFoldDB" id="A0A1Y6IXI3"/>
<dbReference type="Proteomes" id="UP000196125">
    <property type="component" value="Unassembled WGS sequence"/>
</dbReference>
<evidence type="ECO:0000313" key="1">
    <source>
        <dbReference type="EMBL" id="MDW6002906.1"/>
    </source>
</evidence>
<gene>
    <name evidence="1" type="ORF">SBX37_08550</name>
    <name evidence="2" type="ORF">VIM7927_03717</name>
</gene>
<organism evidence="2 3">
    <name type="scientific">Vibrio mangrovi</name>
    <dbReference type="NCBI Taxonomy" id="474394"/>
    <lineage>
        <taxon>Bacteria</taxon>
        <taxon>Pseudomonadati</taxon>
        <taxon>Pseudomonadota</taxon>
        <taxon>Gammaproteobacteria</taxon>
        <taxon>Vibrionales</taxon>
        <taxon>Vibrionaceae</taxon>
        <taxon>Vibrio</taxon>
    </lineage>
</organism>
<reference evidence="2 3" key="1">
    <citation type="submission" date="2017-05" db="EMBL/GenBank/DDBJ databases">
        <authorList>
            <person name="Song R."/>
            <person name="Chenine A.L."/>
            <person name="Ruprecht R.M."/>
        </authorList>
    </citation>
    <scope>NUCLEOTIDE SEQUENCE [LARGE SCALE GENOMIC DNA]</scope>
    <source>
        <strain evidence="2 3">CECT 7927</strain>
    </source>
</reference>
<protein>
    <submittedName>
        <fullName evidence="2">Uncharacterized protein</fullName>
    </submittedName>
</protein>
<proteinExistence type="predicted"/>
<keyword evidence="4" id="KW-1185">Reference proteome</keyword>
<evidence type="ECO:0000313" key="4">
    <source>
        <dbReference type="Proteomes" id="UP001283366"/>
    </source>
</evidence>
<dbReference type="OrthoDB" id="9804207at2"/>